<dbReference type="SUPFAM" id="SSF57850">
    <property type="entry name" value="RING/U-box"/>
    <property type="match status" value="1"/>
</dbReference>
<dbReference type="InterPro" id="IPR003613">
    <property type="entry name" value="Ubox_domain"/>
</dbReference>
<accession>A0AAJ7FCU1</accession>
<feature type="domain" description="U-box" evidence="1">
    <location>
        <begin position="215"/>
        <end position="295"/>
    </location>
</feature>
<organism evidence="2 3">
    <name type="scientific">Cephus cinctus</name>
    <name type="common">Wheat stem sawfly</name>
    <dbReference type="NCBI Taxonomy" id="211228"/>
    <lineage>
        <taxon>Eukaryota</taxon>
        <taxon>Metazoa</taxon>
        <taxon>Ecdysozoa</taxon>
        <taxon>Arthropoda</taxon>
        <taxon>Hexapoda</taxon>
        <taxon>Insecta</taxon>
        <taxon>Pterygota</taxon>
        <taxon>Neoptera</taxon>
        <taxon>Endopterygota</taxon>
        <taxon>Hymenoptera</taxon>
        <taxon>Cephoidea</taxon>
        <taxon>Cephidae</taxon>
        <taxon>Cephus</taxon>
    </lineage>
</organism>
<dbReference type="SMART" id="SM00504">
    <property type="entry name" value="Ubox"/>
    <property type="match status" value="1"/>
</dbReference>
<dbReference type="GO" id="GO:0034450">
    <property type="term" value="F:ubiquitin-ubiquitin ligase activity"/>
    <property type="evidence" value="ECO:0007669"/>
    <property type="project" value="TreeGrafter"/>
</dbReference>
<evidence type="ECO:0000313" key="3">
    <source>
        <dbReference type="RefSeq" id="XP_015585463.1"/>
    </source>
</evidence>
<gene>
    <name evidence="3" type="primary">LOC107263117</name>
</gene>
<reference evidence="3" key="1">
    <citation type="submission" date="2025-08" db="UniProtKB">
        <authorList>
            <consortium name="RefSeq"/>
        </authorList>
    </citation>
    <scope>IDENTIFICATION</scope>
</reference>
<dbReference type="CDD" id="cd16660">
    <property type="entry name" value="RING-Ubox_RNF37"/>
    <property type="match status" value="1"/>
</dbReference>
<dbReference type="InterPro" id="IPR045696">
    <property type="entry name" value="Ubox5_N"/>
</dbReference>
<proteinExistence type="predicted"/>
<dbReference type="PANTHER" id="PTHR13492:SF2">
    <property type="entry name" value="RING FINGER PROTEIN 37"/>
    <property type="match status" value="1"/>
</dbReference>
<dbReference type="KEGG" id="ccin:107263117"/>
<dbReference type="AlphaFoldDB" id="A0AAJ7FCU1"/>
<dbReference type="InterPro" id="IPR013083">
    <property type="entry name" value="Znf_RING/FYVE/PHD"/>
</dbReference>
<dbReference type="GO" id="GO:0000209">
    <property type="term" value="P:protein polyubiquitination"/>
    <property type="evidence" value="ECO:0007669"/>
    <property type="project" value="TreeGrafter"/>
</dbReference>
<sequence length="483" mass="54329">MLLNFCDPCLRTEVSCSTVSTEGYEVTNLTKDNSKGFLAYSCIKPPIHIDLKFICNIQISHVIIWPSVGAQKSSGFQLSSKAIDDQAIQHTVLAAGYLNSNDVGVLFYRRDIDESVSNTPYHFLRRYIKISNQRSVNQASNLRICILKTENSVPALGRIEVWGRVSRCCGRDVIASIHSMWIRKHIPQDSQSNKTTAIDPISTRKPQNRSEILVNVPEEFLDPITCEIMIQPVTLPSGKIIDQNTLEKHEANEALWGRTLTDPFTGMPFNEFRRPIAASALKSRIDKYLLENSDLDEIKKLPRVLGSKFKPTAPRGRLLKLPATITKNDTTKDNVEIMTKTQHSLSTIQSSCHKRKAHHHTLPVVAVCSKQAAGPSKIMKRAKVITSKNNECIKTIKKEPTIIKIDSKLEENIQDVLSSLKRFSSPQHSICEFESCSCCSNSILYRLPCKHIVCRKVLTSITSLQCKCCGTPYKTCDPKRIYQ</sequence>
<dbReference type="PANTHER" id="PTHR13492">
    <property type="entry name" value="RING FINGER PROTEIN 37"/>
    <property type="match status" value="1"/>
</dbReference>
<dbReference type="RefSeq" id="XP_015585463.1">
    <property type="nucleotide sequence ID" value="XM_015729977.2"/>
</dbReference>
<dbReference type="GO" id="GO:0005634">
    <property type="term" value="C:nucleus"/>
    <property type="evidence" value="ECO:0007669"/>
    <property type="project" value="TreeGrafter"/>
</dbReference>
<dbReference type="PROSITE" id="PS51698">
    <property type="entry name" value="U_BOX"/>
    <property type="match status" value="1"/>
</dbReference>
<protein>
    <submittedName>
        <fullName evidence="3">RING finger protein 37</fullName>
    </submittedName>
</protein>
<dbReference type="Gene3D" id="3.30.40.10">
    <property type="entry name" value="Zinc/RING finger domain, C3HC4 (zinc finger)"/>
    <property type="match status" value="1"/>
</dbReference>
<dbReference type="Pfam" id="PF04564">
    <property type="entry name" value="U-box"/>
    <property type="match status" value="1"/>
</dbReference>
<evidence type="ECO:0000259" key="1">
    <source>
        <dbReference type="PROSITE" id="PS51698"/>
    </source>
</evidence>
<dbReference type="Pfam" id="PF19318">
    <property type="entry name" value="DUF5918"/>
    <property type="match status" value="2"/>
</dbReference>
<dbReference type="GO" id="GO:0031625">
    <property type="term" value="F:ubiquitin protein ligase binding"/>
    <property type="evidence" value="ECO:0007669"/>
    <property type="project" value="TreeGrafter"/>
</dbReference>
<keyword evidence="2" id="KW-1185">Reference proteome</keyword>
<dbReference type="InterPro" id="IPR039925">
    <property type="entry name" value="RNF37_RING-Ubox"/>
</dbReference>
<dbReference type="InterPro" id="IPR039847">
    <property type="entry name" value="Ubox5"/>
</dbReference>
<evidence type="ECO:0000313" key="2">
    <source>
        <dbReference type="Proteomes" id="UP000694920"/>
    </source>
</evidence>
<name>A0AAJ7FCU1_CEPCN</name>
<dbReference type="Proteomes" id="UP000694920">
    <property type="component" value="Unplaced"/>
</dbReference>
<dbReference type="GeneID" id="107263117"/>